<accession>A0ABS5THK8</accession>
<dbReference type="PROSITE" id="PS50851">
    <property type="entry name" value="CHEW"/>
    <property type="match status" value="3"/>
</dbReference>
<reference evidence="2 3" key="1">
    <citation type="submission" date="2021-05" db="EMBL/GenBank/DDBJ databases">
        <title>Kineosporia and Streptomyces sp. nov. two new marine actinobacteria isolated from Coral.</title>
        <authorList>
            <person name="Buangrab K."/>
            <person name="Sutthacheep M."/>
            <person name="Yeemin T."/>
            <person name="Harunari E."/>
            <person name="Igarashi Y."/>
            <person name="Kanchanasin P."/>
            <person name="Tanasupawat S."/>
            <person name="Phongsopitanun W."/>
        </authorList>
    </citation>
    <scope>NUCLEOTIDE SEQUENCE [LARGE SCALE GENOMIC DNA]</scope>
    <source>
        <strain evidence="2 3">J2-2</strain>
    </source>
</reference>
<proteinExistence type="predicted"/>
<dbReference type="InterPro" id="IPR036061">
    <property type="entry name" value="CheW-like_dom_sf"/>
</dbReference>
<evidence type="ECO:0000313" key="3">
    <source>
        <dbReference type="Proteomes" id="UP001197247"/>
    </source>
</evidence>
<dbReference type="EMBL" id="JAHBAY010000006">
    <property type="protein sequence ID" value="MBT0770580.1"/>
    <property type="molecule type" value="Genomic_DNA"/>
</dbReference>
<dbReference type="PANTHER" id="PTHR22617">
    <property type="entry name" value="CHEMOTAXIS SENSOR HISTIDINE KINASE-RELATED"/>
    <property type="match status" value="1"/>
</dbReference>
<protein>
    <submittedName>
        <fullName evidence="2">Chemotaxis protein CheW</fullName>
    </submittedName>
</protein>
<keyword evidence="3" id="KW-1185">Reference proteome</keyword>
<gene>
    <name evidence="2" type="ORF">KIH74_16675</name>
</gene>
<sequence length="524" mass="55097">MNTTYGLFASGDACVGVPLADVREVTPCPDRLEVLPVTAPGLLGAVNLRGQVIPVLDLLAIEGRAEKPSGEAESGPRRVIVVLLHENQLLGLIVDGVHGVTRPGAMTRMGTSDGSDLLVSHTFARPETGNIVSVIDVDAMFALPGVPVVREEGRADGVFAGGDPSAGSGGGAGAAMLLVRCADHRLAIAIESVHTILPRVRVRNSPLRHGSCKGVTDYDGTEIPVFDPLELAGLGTLSRTGGEESEGVAIRFRDGLVVMMLSEVLELINVGAVERFPLPAVQVPGRRYLDEVLRVPGHGDFLSLAVPAMLEHDDLKALSRLNTPHENTVPAQRSEGSGGAAGDSWDGAGASGDTYLTFAVTRTGAKDKEFAVPLREVVEILEFPERYSVLEAGHDQMLGLFTHRDTVVPLYRLSRLLGVPDSPLESAYVLVVSTDPDSTSGQVAGLVVHGLRAIERAVWQDPNPKRSGHPDGSLEAALNDVTMLRVAAIGTADEPRMLARLDLSAIGAALVPALSSSSSTWVAA</sequence>
<dbReference type="SMART" id="SM00260">
    <property type="entry name" value="CheW"/>
    <property type="match status" value="2"/>
</dbReference>
<evidence type="ECO:0000259" key="1">
    <source>
        <dbReference type="PROSITE" id="PS50851"/>
    </source>
</evidence>
<feature type="domain" description="CheW-like" evidence="1">
    <location>
        <begin position="2"/>
        <end position="146"/>
    </location>
</feature>
<dbReference type="Pfam" id="PF01584">
    <property type="entry name" value="CheW"/>
    <property type="match status" value="3"/>
</dbReference>
<feature type="domain" description="CheW-like" evidence="1">
    <location>
        <begin position="355"/>
        <end position="512"/>
    </location>
</feature>
<organism evidence="2 3">
    <name type="scientific">Kineosporia corallincola</name>
    <dbReference type="NCBI Taxonomy" id="2835133"/>
    <lineage>
        <taxon>Bacteria</taxon>
        <taxon>Bacillati</taxon>
        <taxon>Actinomycetota</taxon>
        <taxon>Actinomycetes</taxon>
        <taxon>Kineosporiales</taxon>
        <taxon>Kineosporiaceae</taxon>
        <taxon>Kineosporia</taxon>
    </lineage>
</organism>
<dbReference type="Gene3D" id="2.30.30.40">
    <property type="entry name" value="SH3 Domains"/>
    <property type="match status" value="3"/>
</dbReference>
<dbReference type="InterPro" id="IPR002545">
    <property type="entry name" value="CheW-lke_dom"/>
</dbReference>
<dbReference type="RefSeq" id="WP_214156865.1">
    <property type="nucleotide sequence ID" value="NZ_JAHBAY010000006.1"/>
</dbReference>
<evidence type="ECO:0000313" key="2">
    <source>
        <dbReference type="EMBL" id="MBT0770580.1"/>
    </source>
</evidence>
<name>A0ABS5THK8_9ACTN</name>
<dbReference type="InterPro" id="IPR039315">
    <property type="entry name" value="CheW"/>
</dbReference>
<dbReference type="Gene3D" id="2.40.50.180">
    <property type="entry name" value="CheA-289, Domain 4"/>
    <property type="match status" value="3"/>
</dbReference>
<feature type="domain" description="CheW-like" evidence="1">
    <location>
        <begin position="173"/>
        <end position="315"/>
    </location>
</feature>
<dbReference type="PANTHER" id="PTHR22617:SF23">
    <property type="entry name" value="CHEMOTAXIS PROTEIN CHEW"/>
    <property type="match status" value="1"/>
</dbReference>
<comment type="caution">
    <text evidence="2">The sequence shown here is derived from an EMBL/GenBank/DDBJ whole genome shotgun (WGS) entry which is preliminary data.</text>
</comment>
<dbReference type="Proteomes" id="UP001197247">
    <property type="component" value="Unassembled WGS sequence"/>
</dbReference>
<dbReference type="SUPFAM" id="SSF50341">
    <property type="entry name" value="CheW-like"/>
    <property type="match status" value="3"/>
</dbReference>